<dbReference type="STRING" id="523841.HFX_1411"/>
<dbReference type="EMBL" id="CP001868">
    <property type="protein sequence ID" value="AFK19121.1"/>
    <property type="molecule type" value="Genomic_DNA"/>
</dbReference>
<evidence type="ECO:0000256" key="1">
    <source>
        <dbReference type="SAM" id="MobiDB-lite"/>
    </source>
</evidence>
<dbReference type="Proteomes" id="UP000006469">
    <property type="component" value="Chromosome"/>
</dbReference>
<sequence length="90" mass="9935">MAPTSGDHRNELPRIHHDVSDCAPDDEMDERAPLCRYTVVAGIPESVHCGGNHSSHHSRRDDCDDDSGTRPNLTHTKHESAGDDHPERCA</sequence>
<proteinExistence type="predicted"/>
<accession>I3R4G1</accession>
<dbReference type="AlphaFoldDB" id="I3R4G1"/>
<gene>
    <name evidence="2" type="ordered locus">HFX_1411</name>
</gene>
<dbReference type="HOGENOM" id="CLU_2433755_0_0_2"/>
<feature type="region of interest" description="Disordered" evidence="1">
    <location>
        <begin position="1"/>
        <end position="28"/>
    </location>
</feature>
<reference evidence="2 3" key="1">
    <citation type="journal article" date="2012" name="J. Bacteriol.">
        <title>Complete genome sequence of the metabolically versatile halophilic archaeon Haloferax mediterranei, a poly(3-hydroxybutyrate-co-3-hydroxyvalerate) producer.</title>
        <authorList>
            <person name="Han J."/>
            <person name="Zhang F."/>
            <person name="Hou J."/>
            <person name="Liu X."/>
            <person name="Li M."/>
            <person name="Liu H."/>
            <person name="Cai L."/>
            <person name="Zhang B."/>
            <person name="Chen Y."/>
            <person name="Zhou J."/>
            <person name="Hu S."/>
            <person name="Xiang H."/>
        </authorList>
    </citation>
    <scope>NUCLEOTIDE SEQUENCE [LARGE SCALE GENOMIC DNA]</scope>
    <source>
        <strain evidence="3">ATCC 33500 / DSM 1411 / JCM 8866 / NBRC 14739 / NCIMB 2177 / R-4</strain>
    </source>
</reference>
<evidence type="ECO:0000313" key="3">
    <source>
        <dbReference type="Proteomes" id="UP000006469"/>
    </source>
</evidence>
<name>I3R4G1_HALMT</name>
<organism evidence="2 3">
    <name type="scientific">Haloferax mediterranei (strain ATCC 33500 / DSM 1411 / JCM 8866 / NBRC 14739 / NCIMB 2177 / R-4)</name>
    <name type="common">Halobacterium mediterranei</name>
    <dbReference type="NCBI Taxonomy" id="523841"/>
    <lineage>
        <taxon>Archaea</taxon>
        <taxon>Methanobacteriati</taxon>
        <taxon>Methanobacteriota</taxon>
        <taxon>Stenosarchaea group</taxon>
        <taxon>Halobacteria</taxon>
        <taxon>Halobacteriales</taxon>
        <taxon>Haloferacaceae</taxon>
        <taxon>Haloferax</taxon>
    </lineage>
</organism>
<feature type="compositionally biased region" description="Basic and acidic residues" evidence="1">
    <location>
        <begin position="76"/>
        <end position="90"/>
    </location>
</feature>
<dbReference type="KEGG" id="hme:HFX_1411"/>
<feature type="region of interest" description="Disordered" evidence="1">
    <location>
        <begin position="46"/>
        <end position="90"/>
    </location>
</feature>
<evidence type="ECO:0000313" key="2">
    <source>
        <dbReference type="EMBL" id="AFK19121.1"/>
    </source>
</evidence>
<protein>
    <submittedName>
        <fullName evidence="2">Uncharacterized protein</fullName>
    </submittedName>
</protein>
<feature type="compositionally biased region" description="Basic and acidic residues" evidence="1">
    <location>
        <begin position="1"/>
        <end position="20"/>
    </location>
</feature>